<accession>A0A090J592</accession>
<evidence type="ECO:0000313" key="4">
    <source>
        <dbReference type="EMBL" id="CEE03085.1"/>
    </source>
</evidence>
<protein>
    <submittedName>
        <fullName evidence="4">SpoIIQ</fullName>
    </submittedName>
</protein>
<dbReference type="Proteomes" id="UP000040576">
    <property type="component" value="Unassembled WGS sequence"/>
</dbReference>
<dbReference type="InterPro" id="IPR050570">
    <property type="entry name" value="Cell_wall_metabolism_enzyme"/>
</dbReference>
<dbReference type="InterPro" id="IPR011055">
    <property type="entry name" value="Dup_hybrid_motif"/>
</dbReference>
<dbReference type="CDD" id="cd12797">
    <property type="entry name" value="M23_peptidase"/>
    <property type="match status" value="1"/>
</dbReference>
<sequence>MREEEKKLSSRKLGIKRFFKKRWVYPAIYIGAGAILLSTFLWFQARDNEGAKENEFGYESNSGRDLAGEDALEVNSPVEDFEWPVADKNVVEVVTNFYDPAATEKEQESAIISDGNSFYPSTGIAIAGKDGKTFDVQAAMGGKVKSVKEDALLGNVVTIEHAENIETIYQSLEDVSVKQGDQVKQGQVIGKAGRSLLNEEAGIHTHFEIRKDGVAVNPLEYFKKSLTTLQNTDVKKSETVADEKKSEEAKESKVTEDESENTKPGNSESGQRDNDSGTGDKENSNKEQNNDAN</sequence>
<evidence type="ECO:0000313" key="5">
    <source>
        <dbReference type="Proteomes" id="UP000040576"/>
    </source>
</evidence>
<dbReference type="EMBL" id="CCRF01000100">
    <property type="protein sequence ID" value="CEE03085.1"/>
    <property type="molecule type" value="Genomic_DNA"/>
</dbReference>
<dbReference type="GO" id="GO:0004222">
    <property type="term" value="F:metalloendopeptidase activity"/>
    <property type="evidence" value="ECO:0007669"/>
    <property type="project" value="TreeGrafter"/>
</dbReference>
<evidence type="ECO:0000259" key="3">
    <source>
        <dbReference type="Pfam" id="PF01551"/>
    </source>
</evidence>
<dbReference type="SUPFAM" id="SSF51261">
    <property type="entry name" value="Duplicated hybrid motif"/>
    <property type="match status" value="1"/>
</dbReference>
<dbReference type="PANTHER" id="PTHR21666:SF291">
    <property type="entry name" value="STAGE II SPORULATION PROTEIN Q"/>
    <property type="match status" value="1"/>
</dbReference>
<evidence type="ECO:0000256" key="1">
    <source>
        <dbReference type="SAM" id="MobiDB-lite"/>
    </source>
</evidence>
<proteinExistence type="predicted"/>
<feature type="transmembrane region" description="Helical" evidence="2">
    <location>
        <begin position="23"/>
        <end position="43"/>
    </location>
</feature>
<dbReference type="PANTHER" id="PTHR21666">
    <property type="entry name" value="PEPTIDASE-RELATED"/>
    <property type="match status" value="1"/>
</dbReference>
<keyword evidence="2" id="KW-0812">Transmembrane</keyword>
<dbReference type="AlphaFoldDB" id="A0A090J592"/>
<gene>
    <name evidence="4" type="ORF">BT1A1_3303</name>
</gene>
<reference evidence="4 5" key="1">
    <citation type="submission" date="2014-07" db="EMBL/GenBank/DDBJ databases">
        <authorList>
            <person name="Wibberg Daniel"/>
        </authorList>
    </citation>
    <scope>NUCLEOTIDE SEQUENCE [LARGE SCALE GENOMIC DNA]</scope>
</reference>
<dbReference type="Pfam" id="PF01551">
    <property type="entry name" value="Peptidase_M23"/>
    <property type="match status" value="1"/>
</dbReference>
<feature type="region of interest" description="Disordered" evidence="1">
    <location>
        <begin position="231"/>
        <end position="293"/>
    </location>
</feature>
<dbReference type="InterPro" id="IPR016047">
    <property type="entry name" value="M23ase_b-sheet_dom"/>
</dbReference>
<feature type="compositionally biased region" description="Basic and acidic residues" evidence="1">
    <location>
        <begin position="233"/>
        <end position="256"/>
    </location>
</feature>
<name>A0A090J592_9BACI</name>
<keyword evidence="5" id="KW-1185">Reference proteome</keyword>
<feature type="domain" description="M23ase beta-sheet core" evidence="3">
    <location>
        <begin position="121"/>
        <end position="218"/>
    </location>
</feature>
<keyword evidence="2" id="KW-1133">Transmembrane helix</keyword>
<keyword evidence="2" id="KW-0472">Membrane</keyword>
<organism evidence="4 5">
    <name type="scientific">Caldibacillus thermoamylovorans</name>
    <dbReference type="NCBI Taxonomy" id="35841"/>
    <lineage>
        <taxon>Bacteria</taxon>
        <taxon>Bacillati</taxon>
        <taxon>Bacillota</taxon>
        <taxon>Bacilli</taxon>
        <taxon>Bacillales</taxon>
        <taxon>Bacillaceae</taxon>
        <taxon>Caldibacillus</taxon>
    </lineage>
</organism>
<dbReference type="GeneID" id="92962693"/>
<dbReference type="Gene3D" id="2.70.70.10">
    <property type="entry name" value="Glucose Permease (Domain IIA)"/>
    <property type="match status" value="1"/>
</dbReference>
<dbReference type="RefSeq" id="WP_034773173.1">
    <property type="nucleotide sequence ID" value="NZ_CCRF01000100.1"/>
</dbReference>
<feature type="compositionally biased region" description="Basic and acidic residues" evidence="1">
    <location>
        <begin position="270"/>
        <end position="293"/>
    </location>
</feature>
<evidence type="ECO:0000256" key="2">
    <source>
        <dbReference type="SAM" id="Phobius"/>
    </source>
</evidence>